<dbReference type="Proteomes" id="UP001497525">
    <property type="component" value="Unassembled WGS sequence"/>
</dbReference>
<keyword evidence="1" id="KW-0813">Transport</keyword>
<organism evidence="8 9">
    <name type="scientific">Calicophoron daubneyi</name>
    <name type="common">Rumen fluke</name>
    <name type="synonym">Paramphistomum daubneyi</name>
    <dbReference type="NCBI Taxonomy" id="300641"/>
    <lineage>
        <taxon>Eukaryota</taxon>
        <taxon>Metazoa</taxon>
        <taxon>Spiralia</taxon>
        <taxon>Lophotrochozoa</taxon>
        <taxon>Platyhelminthes</taxon>
        <taxon>Trematoda</taxon>
        <taxon>Digenea</taxon>
        <taxon>Plagiorchiida</taxon>
        <taxon>Pronocephalata</taxon>
        <taxon>Paramphistomoidea</taxon>
        <taxon>Paramphistomidae</taxon>
        <taxon>Calicophoron</taxon>
    </lineage>
</organism>
<dbReference type="GO" id="GO:0006895">
    <property type="term" value="P:Golgi to endosome transport"/>
    <property type="evidence" value="ECO:0007669"/>
    <property type="project" value="InterPro"/>
</dbReference>
<sequence length="2973" mass="328387">MAGLDLSENNDSKYRNFTAQVDKCLKGFEYSAEWADLISALGRLIKVIQSNGKTNYIPRSFLVGKRLAQCLHPALPPGVHCKALECYDVIFRTIGSKQTAFDLPIYGSGLFTLLGPSAMTVKPPLFDIFENHLLPLGNSLHPAFMGLLLGLLPGLEQGAEFSERGNHTVEMFCTAVGAKFFYTCLWKLLIHVPSVRQFGTSFIMSHFNRRKPLTDQQFMYGFERHVLLHSLCCLFGDATLLVQRDALDFLQLALPIHFHTRTDIVVADGPLLSSECAGLLSAALSILLRRDASLNRRLFTWLRGAQVTDVSNDDNSNGSLSCQPVSIAQSILSHEKLEEFRAEHDQTKETDRLAQIEYFNVYTRDLLTDAVRRVIRFPGCLPLERELTGIWGSGSVCFKSATGNLAIERAIAERPFRIVTGLLDQSDLGTSIIENLLPDLLWYTFRGYFALKERSNAWINSDSTSIVSEFVSAGDCDSRYPELPNNMLNSIMEHVASKDATRSVNIHIEHQSCTTVPSVRSPSVGANSTDTFVGNSSTAEQSTTARIPSRLACADEFLRTAHLFLSNLDGNFLWGFIETQFRLLILSPDHHQREPAVPSWCEKPLELSLDNLCQMVTFLLSYLPVETYPGVRNYHLPRLVSHIMEYLIERIQVEKDQTASCLSVAELTSIQSVLDTLVCQISEYLMSMFDQGTVFVLNTPEGGPSDKTPNVSEQLKIGSHSAKPVNDIRIFASAVESYRRFFSLFCIHILHFQPPEMNQFLESVKKMDYRSSFDQSWSPLTSESASIPSIPTADQELWLDAFAHSCRLLVQMSNFPLLISDSDPFVLSHLSPKPSDATLSVDLRDDIMRCFGGDLVSSKNSSEQIPPDWFVCLLYGSAEVRYFEIKAVAFYTLLELFHASRSVHGWKSFTCGKTSVERRTVEKDGGNGDIAKAEPNKAIGKDGHQSGVKVQLTFPVLSVRLLSYMMKHTTIFTYLGISLWPYLTPSQSSYHEDVASLLVRLNQLSPPAPSYVSDGNVLPPGTFANGVGSNVEAYILSQMLSTDWRTRVEAQSRFALLWHFMRPSSTESQEGSANYYCSPDSGVIGVGNSSMTNPNFLGNDQSKASAFSRSIAAPCWRRIAMGLSGVDNNPDVFVETNFGSAPFPFYRCVLLLLDNLDSDSPWGPFGSMGTGELLAQHQSATDYSVSRFGIEAQTNGLVRGVLREQAVQWTYRALRTGQVDRLLAPILAALLHPATVRISLKARVLQEDERIRLTKKLVRSKAARETSLEAESAEEISEETATEVKFNVSSDESDESSAVSDSSEDEDNLGDTHRVKKRVKDVFGKDYRALDLMSMLQTKLCSLSIARPRTAREQQVVAIQAVRQKMNAALLSDLLSMPLMWPNQRMPFDDVDRSDQLVEDEVPPTMLPLHEHLVMHLQNYDANQVVYAFSRIRAILNVAPNLFVMAMAACPLWNGSNADSHGATSIQLFGLSLVELLTRHRRALAGGNFYGPASSDELIHTTRTQTNLLEVVINLCVLAMCSQLPYATSSQHQVNTSDHSSKAICGNRYGFTENEFRSNKLVQKTAAEVLELIVKELVNIKQISGSHMPLSVDTNGKVGTNPSNTLNALRPPDAFGGKRINILRIVGAAVRRTCILSLVLHCLASGIEVAHWPSDADQWLSSLQCAKSKSLPLCLRLLLINELLANLPPAFHTAYCCTLIRLTQAVLELHPFSLESEQSQPKSRPSESVTKKYGVYNEVLWPVDQFMLCSSMDLNSLVDIKTKNASATVRRAHSLEHAHSAEMNIAKRVIRIWVNAFANLPVLLAEEPLFRTACLSAHFACTSAQLSNRNKEQGALLLDVIGLALSPPKHSYRPSNQKPDNGLCSRPDMHPLWYHFVFSTFYCWGSYTPHMTRVIVTQICSNLNSLSELNATCNANAPISIKHSEKAESYPSLPPDYTLASLACLQGVYHALLLPGGTAASAASMRKSVHLVGSDRIKALSAAQLAGLPQSINRVAEVATALSELNATPCVAVLEPSNNMAPPFDPLFFSSGGSPSLKRSSTANLMTNTDRASVPSEPAVVLAQHATDSVSESREVETNLSGFTAIFTSRVKDLFNQEDSPNLNTHPLLQTQNELLRLFPALLSCVASLWGLLSSLQAHQIKNVKESPSFSENDWPAMGTISAKSLSVLTSIGQGALIRPAIRLFIEPLAVEHPDAFLVNMALAWPNNLLPPDFGGNVLPDCLSNPASFICDHVLSLLNPLPVGQTPVCGDSSPRRLPLLPAQSNLIQLLIGYVPGGSHFGLMLPASTLVNHLRDLVRRPLNNAHICGSADPSSAVSSQDPTIPSEQKQNLALNVVRLQVSILHMFYAWLIEQPKLISTELLLNLLRDLVNVPVASVVSTNSGLNPVTLPPMAVFLLMKIFNEFLSLTSTMEDRREQRELQEICHRLLESMASVAASALEQPTWFRRTLQVRLENEPAVTDSDTPNSTGTSEFNSPSVNKASDSVDLTVKPLNSVSVGSSLTLPTSSSVNNFETASDSAHSQSTALLRPLATDSLTESQISQNTSYLVSGDVNRSRIRDQVAIQAMELLAEHMAGFLDVVYRSDEKERVATFLTGILYNIFPYLRVRICSNLGRFRAASKLLASISSYQYTRKAWRREALDLLFEPVFFQMDLAAMQSWNVITDNLMTQDKNTAKEALTRLTFSQPGGLNLFSNKEAEHDLRAACLKKLSYLIYASEPDQYAKSIPDLLERLTDCLRLGQGLIPQVHAQVFFFARVLLARMSAVQLISLWPIIIPEMSAAFQSLSRCVRNIVSTTADEKQRKQKGGSTAPSPKELALYLSACKLLATGLLMPEDKAPQFPFYRWVFVSETFDPSERNSTANHAQVPKSSAFTPLLNELADLLITLDPNRSAHKEGIQNPVPLTPYQGCLFVLALKKLTNLLELTPFVYSLTTTVNPKCANGNAWSPPVDNNLILELAIEAAIAQEFPEPIPSR</sequence>
<comment type="caution">
    <text evidence="8">The sequence shown here is derived from an EMBL/GenBank/DDBJ whole genome shotgun (WGS) entry which is preliminary data.</text>
</comment>
<evidence type="ECO:0000313" key="8">
    <source>
        <dbReference type="EMBL" id="CAL5131310.1"/>
    </source>
</evidence>
<proteinExistence type="inferred from homology"/>
<evidence type="ECO:0000259" key="6">
    <source>
        <dbReference type="Pfam" id="PF24598"/>
    </source>
</evidence>
<evidence type="ECO:0000313" key="9">
    <source>
        <dbReference type="Proteomes" id="UP001497525"/>
    </source>
</evidence>
<feature type="region of interest" description="Disordered" evidence="4">
    <location>
        <begin position="2456"/>
        <end position="2481"/>
    </location>
</feature>
<dbReference type="PANTHER" id="PTHR14042">
    <property type="entry name" value="DOPEY-RELATED"/>
    <property type="match status" value="1"/>
</dbReference>
<feature type="domain" description="DOP1 N-terminal" evidence="5">
    <location>
        <begin position="11"/>
        <end position="305"/>
    </location>
</feature>
<feature type="compositionally biased region" description="Acidic residues" evidence="4">
    <location>
        <begin position="1271"/>
        <end position="1281"/>
    </location>
</feature>
<dbReference type="PANTHER" id="PTHR14042:SF24">
    <property type="entry name" value="PROTEIN DOPEY-1 HOMOLOG"/>
    <property type="match status" value="1"/>
</dbReference>
<gene>
    <name evidence="8" type="ORF">CDAUBV1_LOCUS3734</name>
</gene>
<dbReference type="InterPro" id="IPR040314">
    <property type="entry name" value="DOP1"/>
</dbReference>
<evidence type="ECO:0000256" key="1">
    <source>
        <dbReference type="ARBA" id="ARBA00022448"/>
    </source>
</evidence>
<feature type="domain" description="DOP1-like TPR" evidence="7">
    <location>
        <begin position="1868"/>
        <end position="1951"/>
    </location>
</feature>
<dbReference type="InterPro" id="IPR056457">
    <property type="entry name" value="DOP1_C"/>
</dbReference>
<feature type="domain" description="DOP1-like TPR" evidence="7">
    <location>
        <begin position="1408"/>
        <end position="1586"/>
    </location>
</feature>
<dbReference type="GO" id="GO:0005829">
    <property type="term" value="C:cytosol"/>
    <property type="evidence" value="ECO:0007669"/>
    <property type="project" value="GOC"/>
</dbReference>
<dbReference type="Pfam" id="PF24601">
    <property type="entry name" value="TPR_DOP1"/>
    <property type="match status" value="2"/>
</dbReference>
<feature type="compositionally biased region" description="Polar residues" evidence="4">
    <location>
        <begin position="2461"/>
        <end position="2481"/>
    </location>
</feature>
<dbReference type="GO" id="GO:0015031">
    <property type="term" value="P:protein transport"/>
    <property type="evidence" value="ECO:0007669"/>
    <property type="project" value="UniProtKB-KW"/>
</dbReference>
<dbReference type="GO" id="GO:0005802">
    <property type="term" value="C:trans-Golgi network"/>
    <property type="evidence" value="ECO:0007669"/>
    <property type="project" value="TreeGrafter"/>
</dbReference>
<accession>A0AAV2T4H8</accession>
<protein>
    <submittedName>
        <fullName evidence="8">Uncharacterized protein</fullName>
    </submittedName>
</protein>
<reference evidence="8" key="1">
    <citation type="submission" date="2024-06" db="EMBL/GenBank/DDBJ databases">
        <authorList>
            <person name="Liu X."/>
            <person name="Lenzi L."/>
            <person name="Haldenby T S."/>
            <person name="Uol C."/>
        </authorList>
    </citation>
    <scope>NUCLEOTIDE SEQUENCE</scope>
</reference>
<feature type="region of interest" description="Disordered" evidence="4">
    <location>
        <begin position="1268"/>
        <end position="1312"/>
    </location>
</feature>
<dbReference type="Pfam" id="PF04118">
    <property type="entry name" value="Dopey_N"/>
    <property type="match status" value="1"/>
</dbReference>
<evidence type="ECO:0000256" key="4">
    <source>
        <dbReference type="SAM" id="MobiDB-lite"/>
    </source>
</evidence>
<keyword evidence="2" id="KW-0653">Protein transport</keyword>
<dbReference type="InterPro" id="IPR007249">
    <property type="entry name" value="DOP1_N"/>
</dbReference>
<evidence type="ECO:0000259" key="7">
    <source>
        <dbReference type="Pfam" id="PF24601"/>
    </source>
</evidence>
<name>A0AAV2T4H8_CALDB</name>
<dbReference type="EMBL" id="CAXLJL010000090">
    <property type="protein sequence ID" value="CAL5131310.1"/>
    <property type="molecule type" value="Genomic_DNA"/>
</dbReference>
<dbReference type="InterPro" id="IPR056459">
    <property type="entry name" value="TPR_DOP1"/>
</dbReference>
<evidence type="ECO:0000256" key="3">
    <source>
        <dbReference type="ARBA" id="ARBA00046326"/>
    </source>
</evidence>
<comment type="similarity">
    <text evidence="3">Belongs to the DOP1 family.</text>
</comment>
<dbReference type="Pfam" id="PF24598">
    <property type="entry name" value="DOP1_C"/>
    <property type="match status" value="1"/>
</dbReference>
<dbReference type="GO" id="GO:0005768">
    <property type="term" value="C:endosome"/>
    <property type="evidence" value="ECO:0007669"/>
    <property type="project" value="TreeGrafter"/>
</dbReference>
<evidence type="ECO:0000256" key="2">
    <source>
        <dbReference type="ARBA" id="ARBA00022927"/>
    </source>
</evidence>
<feature type="domain" description="DOP1-like C-terminal" evidence="6">
    <location>
        <begin position="2558"/>
        <end position="2930"/>
    </location>
</feature>
<evidence type="ECO:0000259" key="5">
    <source>
        <dbReference type="Pfam" id="PF04118"/>
    </source>
</evidence>